<proteinExistence type="predicted"/>
<protein>
    <submittedName>
        <fullName evidence="1">Uncharacterized protein</fullName>
    </submittedName>
</protein>
<evidence type="ECO:0000313" key="2">
    <source>
        <dbReference type="Proteomes" id="UP000641386"/>
    </source>
</evidence>
<reference evidence="1" key="2">
    <citation type="submission" date="2020-09" db="EMBL/GenBank/DDBJ databases">
        <authorList>
            <person name="Sun Q."/>
            <person name="Ohkuma M."/>
        </authorList>
    </citation>
    <scope>NUCLEOTIDE SEQUENCE</scope>
    <source>
        <strain evidence="1">JCM 3302</strain>
    </source>
</reference>
<reference evidence="1" key="1">
    <citation type="journal article" date="2014" name="Int. J. Syst. Evol. Microbiol.">
        <title>Complete genome sequence of Corynebacterium casei LMG S-19264T (=DSM 44701T), isolated from a smear-ripened cheese.</title>
        <authorList>
            <consortium name="US DOE Joint Genome Institute (JGI-PGF)"/>
            <person name="Walter F."/>
            <person name="Albersmeier A."/>
            <person name="Kalinowski J."/>
            <person name="Ruckert C."/>
        </authorList>
    </citation>
    <scope>NUCLEOTIDE SEQUENCE</scope>
    <source>
        <strain evidence="1">JCM 3302</strain>
    </source>
</reference>
<evidence type="ECO:0000313" key="1">
    <source>
        <dbReference type="EMBL" id="GHF10771.1"/>
    </source>
</evidence>
<sequence>MGESRPVCATGWADALGARCAGSPAGTLEAAQPCNPGPTDQAALHADAQRCHATFPPDLMQLQTDWHRTYQTLAVPDPARTTVLRRRLQWLSVRLWWNPYWTGPGRVPAARTEPCRQARVLQGQR</sequence>
<organism evidence="1 2">
    <name type="scientific">Streptomyces spiralis</name>
    <dbReference type="NCBI Taxonomy" id="66376"/>
    <lineage>
        <taxon>Bacteria</taxon>
        <taxon>Bacillati</taxon>
        <taxon>Actinomycetota</taxon>
        <taxon>Actinomycetes</taxon>
        <taxon>Kitasatosporales</taxon>
        <taxon>Streptomycetaceae</taxon>
        <taxon>Streptomyces</taxon>
    </lineage>
</organism>
<accession>A0A919AKS6</accession>
<comment type="caution">
    <text evidence="1">The sequence shown here is derived from an EMBL/GenBank/DDBJ whole genome shotgun (WGS) entry which is preliminary data.</text>
</comment>
<name>A0A919AKS6_9ACTN</name>
<dbReference type="Proteomes" id="UP000641386">
    <property type="component" value="Unassembled WGS sequence"/>
</dbReference>
<gene>
    <name evidence="1" type="ORF">GCM10014715_78020</name>
</gene>
<dbReference type="EMBL" id="BNBC01000059">
    <property type="protein sequence ID" value="GHF10771.1"/>
    <property type="molecule type" value="Genomic_DNA"/>
</dbReference>
<keyword evidence="2" id="KW-1185">Reference proteome</keyword>
<dbReference type="AlphaFoldDB" id="A0A919AKS6"/>